<evidence type="ECO:0000313" key="3">
    <source>
        <dbReference type="Proteomes" id="UP000770661"/>
    </source>
</evidence>
<feature type="compositionally biased region" description="Polar residues" evidence="1">
    <location>
        <begin position="316"/>
        <end position="331"/>
    </location>
</feature>
<keyword evidence="3" id="KW-1185">Reference proteome</keyword>
<feature type="compositionally biased region" description="Basic and acidic residues" evidence="1">
    <location>
        <begin position="241"/>
        <end position="260"/>
    </location>
</feature>
<gene>
    <name evidence="2" type="ORF">GWK47_006169</name>
</gene>
<feature type="region of interest" description="Disordered" evidence="1">
    <location>
        <begin position="119"/>
        <end position="176"/>
    </location>
</feature>
<dbReference type="Proteomes" id="UP000770661">
    <property type="component" value="Unassembled WGS sequence"/>
</dbReference>
<feature type="compositionally biased region" description="Polar residues" evidence="1">
    <location>
        <begin position="136"/>
        <end position="150"/>
    </location>
</feature>
<proteinExistence type="predicted"/>
<dbReference type="EMBL" id="JACEEZ010010348">
    <property type="protein sequence ID" value="KAG0721886.1"/>
    <property type="molecule type" value="Genomic_DNA"/>
</dbReference>
<organism evidence="2 3">
    <name type="scientific">Chionoecetes opilio</name>
    <name type="common">Atlantic snow crab</name>
    <name type="synonym">Cancer opilio</name>
    <dbReference type="NCBI Taxonomy" id="41210"/>
    <lineage>
        <taxon>Eukaryota</taxon>
        <taxon>Metazoa</taxon>
        <taxon>Ecdysozoa</taxon>
        <taxon>Arthropoda</taxon>
        <taxon>Crustacea</taxon>
        <taxon>Multicrustacea</taxon>
        <taxon>Malacostraca</taxon>
        <taxon>Eumalacostraca</taxon>
        <taxon>Eucarida</taxon>
        <taxon>Decapoda</taxon>
        <taxon>Pleocyemata</taxon>
        <taxon>Brachyura</taxon>
        <taxon>Eubrachyura</taxon>
        <taxon>Majoidea</taxon>
        <taxon>Majidae</taxon>
        <taxon>Chionoecetes</taxon>
    </lineage>
</organism>
<accession>A0A8J4YEQ9</accession>
<reference evidence="2" key="1">
    <citation type="submission" date="2020-07" db="EMBL/GenBank/DDBJ databases">
        <title>The High-quality genome of the commercially important snow crab, Chionoecetes opilio.</title>
        <authorList>
            <person name="Jeong J.-H."/>
            <person name="Ryu S."/>
        </authorList>
    </citation>
    <scope>NUCLEOTIDE SEQUENCE</scope>
    <source>
        <strain evidence="2">MADBK_172401_WGS</strain>
        <tissue evidence="2">Digestive gland</tissue>
    </source>
</reference>
<feature type="compositionally biased region" description="Polar residues" evidence="1">
    <location>
        <begin position="166"/>
        <end position="176"/>
    </location>
</feature>
<name>A0A8J4YEQ9_CHIOP</name>
<feature type="region of interest" description="Disordered" evidence="1">
    <location>
        <begin position="241"/>
        <end position="278"/>
    </location>
</feature>
<evidence type="ECO:0000256" key="1">
    <source>
        <dbReference type="SAM" id="MobiDB-lite"/>
    </source>
</evidence>
<protein>
    <submittedName>
        <fullName evidence="2">Uncharacterized protein</fullName>
    </submittedName>
</protein>
<dbReference type="AlphaFoldDB" id="A0A8J4YEQ9"/>
<feature type="compositionally biased region" description="Basic residues" evidence="1">
    <location>
        <begin position="305"/>
        <end position="315"/>
    </location>
</feature>
<comment type="caution">
    <text evidence="2">The sequence shown here is derived from an EMBL/GenBank/DDBJ whole genome shotgun (WGS) entry which is preliminary data.</text>
</comment>
<sequence length="331" mass="36826">MSDLVDDSSQYSDEVDDEGTWGCSSYPFAAKNQGGDFVLVQTSSRNPRVLPGVPFAHENLGPRQSVSQVRRIRMPYQRQGKTYLSAAQKAEKQVVEEAEDEEAVKRSRRRLRRRPAPRFSDLFIKKKKENEKDESSGQSKENISLYTTGTEVKKHGSQASRKPLGVNNSLTSSTHSGPSFNDTFEWLCLKNRSRSPSLCAPSLPLRASQTAVGYCSSPCCPLCPAGQLTESTSLSSRFRNRENDVQQNDNDKAKPGKELDVSPSKETQKPSTVPVYSPQLFTSTDMVIVSESKASITPSPQPKTRALRQRTRGSRHTTGNGQQELQKQCHR</sequence>
<feature type="region of interest" description="Disordered" evidence="1">
    <location>
        <begin position="291"/>
        <end position="331"/>
    </location>
</feature>
<evidence type="ECO:0000313" key="2">
    <source>
        <dbReference type="EMBL" id="KAG0721886.1"/>
    </source>
</evidence>